<evidence type="ECO:0000313" key="1">
    <source>
        <dbReference type="EMBL" id="AWK86847.1"/>
    </source>
</evidence>
<dbReference type="AlphaFoldDB" id="A0A2S2CRC4"/>
<dbReference type="KEGG" id="azz:DEW08_11945"/>
<name>A0A2S2CRC4_9PROT</name>
<organism evidence="1 2">
    <name type="scientific">Azospirillum thermophilum</name>
    <dbReference type="NCBI Taxonomy" id="2202148"/>
    <lineage>
        <taxon>Bacteria</taxon>
        <taxon>Pseudomonadati</taxon>
        <taxon>Pseudomonadota</taxon>
        <taxon>Alphaproteobacteria</taxon>
        <taxon>Rhodospirillales</taxon>
        <taxon>Azospirillaceae</taxon>
        <taxon>Azospirillum</taxon>
    </lineage>
</organism>
<reference evidence="2" key="1">
    <citation type="submission" date="2018-05" db="EMBL/GenBank/DDBJ databases">
        <title>Azospirillum thermophila sp. nov., a novel isolated from hot spring.</title>
        <authorList>
            <person name="Zhao Z."/>
        </authorList>
    </citation>
    <scope>NUCLEOTIDE SEQUENCE [LARGE SCALE GENOMIC DNA]</scope>
    <source>
        <strain evidence="2">CFH 70021</strain>
    </source>
</reference>
<dbReference type="OrthoDB" id="5562330at2"/>
<keyword evidence="2" id="KW-1185">Reference proteome</keyword>
<dbReference type="Proteomes" id="UP000245629">
    <property type="component" value="Chromosome 2"/>
</dbReference>
<dbReference type="EMBL" id="CP029353">
    <property type="protein sequence ID" value="AWK86847.1"/>
    <property type="molecule type" value="Genomic_DNA"/>
</dbReference>
<sequence length="122" mass="13065">MVNVLNLPYSLNYMHAGQVIALNGTPVVTAAPPADQTPADTYTFPLNASGSTYFPTYLVNQQAPAGVTNDSVVPLPWTVTPQNTSGPTISGAVSNLWQHMPFTYAQLLYQTLPTCRPADLPT</sequence>
<proteinExistence type="predicted"/>
<gene>
    <name evidence="1" type="ORF">DEW08_11945</name>
</gene>
<accession>A0A2S2CRC4</accession>
<protein>
    <submittedName>
        <fullName evidence="1">Uncharacterized protein</fullName>
    </submittedName>
</protein>
<dbReference type="RefSeq" id="WP_109327379.1">
    <property type="nucleotide sequence ID" value="NZ_CP029353.1"/>
</dbReference>
<evidence type="ECO:0000313" key="2">
    <source>
        <dbReference type="Proteomes" id="UP000245629"/>
    </source>
</evidence>